<protein>
    <submittedName>
        <fullName evidence="2">Queuine tRNA-ribosyltransferase</fullName>
        <ecNumber evidence="2">2.4.2.29</ecNumber>
    </submittedName>
</protein>
<evidence type="ECO:0000313" key="2">
    <source>
        <dbReference type="EMBL" id="CAA9527922.1"/>
    </source>
</evidence>
<keyword evidence="2" id="KW-0808">Transferase</keyword>
<evidence type="ECO:0000256" key="1">
    <source>
        <dbReference type="SAM" id="MobiDB-lite"/>
    </source>
</evidence>
<feature type="compositionally biased region" description="Basic and acidic residues" evidence="1">
    <location>
        <begin position="349"/>
        <end position="368"/>
    </location>
</feature>
<proteinExistence type="predicted"/>
<dbReference type="GO" id="GO:0016757">
    <property type="term" value="F:glycosyltransferase activity"/>
    <property type="evidence" value="ECO:0007669"/>
    <property type="project" value="UniProtKB-KW"/>
</dbReference>
<feature type="compositionally biased region" description="Basic residues" evidence="1">
    <location>
        <begin position="69"/>
        <end position="79"/>
    </location>
</feature>
<feature type="compositionally biased region" description="Low complexity" evidence="1">
    <location>
        <begin position="398"/>
        <end position="407"/>
    </location>
</feature>
<accession>A0A6J4TN57</accession>
<feature type="region of interest" description="Disordered" evidence="1">
    <location>
        <begin position="194"/>
        <end position="407"/>
    </location>
</feature>
<dbReference type="EC" id="2.4.2.29" evidence="2"/>
<feature type="region of interest" description="Disordered" evidence="1">
    <location>
        <begin position="1"/>
        <end position="160"/>
    </location>
</feature>
<feature type="compositionally biased region" description="Basic residues" evidence="1">
    <location>
        <begin position="217"/>
        <end position="240"/>
    </location>
</feature>
<gene>
    <name evidence="2" type="ORF">AVDCRST_MAG13-3903</name>
</gene>
<name>A0A6J4TN57_9ACTN</name>
<feature type="non-terminal residue" evidence="2">
    <location>
        <position position="407"/>
    </location>
</feature>
<keyword evidence="2" id="KW-0328">Glycosyltransferase</keyword>
<feature type="non-terminal residue" evidence="2">
    <location>
        <position position="1"/>
    </location>
</feature>
<dbReference type="EMBL" id="CADCVO010000602">
    <property type="protein sequence ID" value="CAA9527922.1"/>
    <property type="molecule type" value="Genomic_DNA"/>
</dbReference>
<dbReference type="AlphaFoldDB" id="A0A6J4TN57"/>
<feature type="compositionally biased region" description="Basic and acidic residues" evidence="1">
    <location>
        <begin position="241"/>
        <end position="256"/>
    </location>
</feature>
<sequence>DGARDPRPRPRLPGPRGHAAHEPRTRPDPGLRPARHEGDGEGPAPPGGGGPGLRHGPGQHVPPLPRPGARAHRRLRGPARVHGLGRADHHGLRRLPGVLHGPRDGGRRDQGEGAARPGPDGADPRHRGGGRLLPLLPGRLHALHGPRDVHGGAGPAAVGHRPGVRRVHAVQRLAGVHPALDGAHAPLARALPGLARRARAGRAARLRDRPGRGPPRPARRVRRARRRGRHARHRDRRLARRREGADVRGGRLDHGGPARRPPAPPAGDRRDRRPRARRRARDRHLRLRDAHPPRAPRRRPRPGPRAPLAGGPHRGALQGRPRADHGGLPVSRVRARPLTRVPALPRPRARADRHAAAHDPQPRLRRAGDGGPARRHRGRHAPADRRRPARRRRPGVRPPGAVGRRPL</sequence>
<organism evidence="2">
    <name type="scientific">uncultured Solirubrobacteraceae bacterium</name>
    <dbReference type="NCBI Taxonomy" id="1162706"/>
    <lineage>
        <taxon>Bacteria</taxon>
        <taxon>Bacillati</taxon>
        <taxon>Actinomycetota</taxon>
        <taxon>Thermoleophilia</taxon>
        <taxon>Solirubrobacterales</taxon>
        <taxon>Solirubrobacteraceae</taxon>
        <taxon>environmental samples</taxon>
    </lineage>
</organism>
<reference evidence="2" key="1">
    <citation type="submission" date="2020-02" db="EMBL/GenBank/DDBJ databases">
        <authorList>
            <person name="Meier V. D."/>
        </authorList>
    </citation>
    <scope>NUCLEOTIDE SEQUENCE</scope>
    <source>
        <strain evidence="2">AVDCRST_MAG13</strain>
    </source>
</reference>
<feature type="compositionally biased region" description="Basic and acidic residues" evidence="1">
    <location>
        <begin position="101"/>
        <end position="111"/>
    </location>
</feature>
<feature type="compositionally biased region" description="Basic residues" evidence="1">
    <location>
        <begin position="272"/>
        <end position="286"/>
    </location>
</feature>
<feature type="compositionally biased region" description="Low complexity" evidence="1">
    <location>
        <begin position="306"/>
        <end position="317"/>
    </location>
</feature>
<feature type="compositionally biased region" description="Basic and acidic residues" evidence="1">
    <location>
        <begin position="19"/>
        <end position="39"/>
    </location>
</feature>